<evidence type="ECO:0000256" key="1">
    <source>
        <dbReference type="ARBA" id="ARBA00005280"/>
    </source>
</evidence>
<dbReference type="GO" id="GO:0033615">
    <property type="term" value="P:mitochondrial proton-transporting ATP synthase complex assembly"/>
    <property type="evidence" value="ECO:0007669"/>
    <property type="project" value="TreeGrafter"/>
</dbReference>
<reference evidence="3" key="1">
    <citation type="submission" date="2023-06" db="EMBL/GenBank/DDBJ databases">
        <authorList>
            <person name="Delattre M."/>
        </authorList>
    </citation>
    <scope>NUCLEOTIDE SEQUENCE</scope>
    <source>
        <strain evidence="3">AF72</strain>
    </source>
</reference>
<keyword evidence="2" id="KW-0472">Membrane</keyword>
<dbReference type="GO" id="GO:0031966">
    <property type="term" value="C:mitochondrial membrane"/>
    <property type="evidence" value="ECO:0007669"/>
    <property type="project" value="TreeGrafter"/>
</dbReference>
<dbReference type="Pfam" id="PF06979">
    <property type="entry name" value="TMEM70"/>
    <property type="match status" value="1"/>
</dbReference>
<feature type="non-terminal residue" evidence="3">
    <location>
        <position position="225"/>
    </location>
</feature>
<dbReference type="InterPro" id="IPR045325">
    <property type="entry name" value="TMEM70/TMEM186/TMEM223"/>
</dbReference>
<name>A0AA36D3E4_9BILA</name>
<sequence length="225" mass="24922">MFALGICTRGTRASGLLLKLCSRRLVKFASTSASLQPLSSLSDAELGPSILWTSKNLPPGSTKTPHELISRGVLFAKSLSLASSVVGAAMLPVLSSYLWEAAQERPATMALAIVANGFLVLLSFTPFLLHFLAKRFPIEVHYNEKEKIVTTIHYDFFLRKRALRFKPEDVVDAAIAPEMKKVWLPLATVFVKGFPLLLSLDRRQYADQLAFLEITKNVNIPPDHD</sequence>
<dbReference type="PANTHER" id="PTHR13281:SF0">
    <property type="entry name" value="TRANSMEMBRANE PROTEIN 70, MITOCHONDRIAL"/>
    <property type="match status" value="1"/>
</dbReference>
<keyword evidence="2" id="KW-1133">Transmembrane helix</keyword>
<evidence type="ECO:0000313" key="4">
    <source>
        <dbReference type="Proteomes" id="UP001177023"/>
    </source>
</evidence>
<dbReference type="Proteomes" id="UP001177023">
    <property type="component" value="Unassembled WGS sequence"/>
</dbReference>
<dbReference type="AlphaFoldDB" id="A0AA36D3E4"/>
<proteinExistence type="inferred from homology"/>
<keyword evidence="2" id="KW-0812">Transmembrane</keyword>
<dbReference type="InterPro" id="IPR009724">
    <property type="entry name" value="TMEM70"/>
</dbReference>
<evidence type="ECO:0000313" key="3">
    <source>
        <dbReference type="EMBL" id="CAJ0580348.1"/>
    </source>
</evidence>
<dbReference type="PANTHER" id="PTHR13281">
    <property type="entry name" value="TRANSMEMBRANE PROTEIN 70, MITOCHONDRIAL"/>
    <property type="match status" value="1"/>
</dbReference>
<keyword evidence="4" id="KW-1185">Reference proteome</keyword>
<gene>
    <name evidence="3" type="ORF">MSPICULIGERA_LOCUS18546</name>
</gene>
<feature type="transmembrane region" description="Helical" evidence="2">
    <location>
        <begin position="79"/>
        <end position="99"/>
    </location>
</feature>
<organism evidence="3 4">
    <name type="scientific">Mesorhabditis spiculigera</name>
    <dbReference type="NCBI Taxonomy" id="96644"/>
    <lineage>
        <taxon>Eukaryota</taxon>
        <taxon>Metazoa</taxon>
        <taxon>Ecdysozoa</taxon>
        <taxon>Nematoda</taxon>
        <taxon>Chromadorea</taxon>
        <taxon>Rhabditida</taxon>
        <taxon>Rhabditina</taxon>
        <taxon>Rhabditomorpha</taxon>
        <taxon>Rhabditoidea</taxon>
        <taxon>Rhabditidae</taxon>
        <taxon>Mesorhabditinae</taxon>
        <taxon>Mesorhabditis</taxon>
    </lineage>
</organism>
<feature type="transmembrane region" description="Helical" evidence="2">
    <location>
        <begin position="111"/>
        <end position="133"/>
    </location>
</feature>
<comment type="caution">
    <text evidence="3">The sequence shown here is derived from an EMBL/GenBank/DDBJ whole genome shotgun (WGS) entry which is preliminary data.</text>
</comment>
<dbReference type="EMBL" id="CATQJA010002659">
    <property type="protein sequence ID" value="CAJ0580348.1"/>
    <property type="molecule type" value="Genomic_DNA"/>
</dbReference>
<protein>
    <recommendedName>
        <fullName evidence="5">Transmembrane protein 70</fullName>
    </recommendedName>
</protein>
<evidence type="ECO:0008006" key="5">
    <source>
        <dbReference type="Google" id="ProtNLM"/>
    </source>
</evidence>
<comment type="similarity">
    <text evidence="1">Belongs to the TMEM70 family.</text>
</comment>
<accession>A0AA36D3E4</accession>
<evidence type="ECO:0000256" key="2">
    <source>
        <dbReference type="SAM" id="Phobius"/>
    </source>
</evidence>